<evidence type="ECO:0000313" key="13">
    <source>
        <dbReference type="Proteomes" id="UP001209540"/>
    </source>
</evidence>
<reference evidence="12" key="1">
    <citation type="journal article" date="2022" name="IScience">
        <title>Evolution of zygomycete secretomes and the origins of terrestrial fungal ecologies.</title>
        <authorList>
            <person name="Chang Y."/>
            <person name="Wang Y."/>
            <person name="Mondo S."/>
            <person name="Ahrendt S."/>
            <person name="Andreopoulos W."/>
            <person name="Barry K."/>
            <person name="Beard J."/>
            <person name="Benny G.L."/>
            <person name="Blankenship S."/>
            <person name="Bonito G."/>
            <person name="Cuomo C."/>
            <person name="Desiro A."/>
            <person name="Gervers K.A."/>
            <person name="Hundley H."/>
            <person name="Kuo A."/>
            <person name="LaButti K."/>
            <person name="Lang B.F."/>
            <person name="Lipzen A."/>
            <person name="O'Donnell K."/>
            <person name="Pangilinan J."/>
            <person name="Reynolds N."/>
            <person name="Sandor L."/>
            <person name="Smith M.E."/>
            <person name="Tsang A."/>
            <person name="Grigoriev I.V."/>
            <person name="Stajich J.E."/>
            <person name="Spatafora J.W."/>
        </authorList>
    </citation>
    <scope>NUCLEOTIDE SEQUENCE</scope>
    <source>
        <strain evidence="12">RSA 2281</strain>
    </source>
</reference>
<comment type="caution">
    <text evidence="12">The sequence shown here is derived from an EMBL/GenBank/DDBJ whole genome shotgun (WGS) entry which is preliminary data.</text>
</comment>
<accession>A0AAD5KCQ0</accession>
<dbReference type="Gene3D" id="4.10.260.10">
    <property type="entry name" value="Transducin (heterotrimeric G protein), gamma chain"/>
    <property type="match status" value="1"/>
</dbReference>
<dbReference type="InterPro" id="IPR015898">
    <property type="entry name" value="G-protein_gamma-like_dom"/>
</dbReference>
<evidence type="ECO:0000256" key="3">
    <source>
        <dbReference type="ARBA" id="ARBA00011581"/>
    </source>
</evidence>
<dbReference type="GO" id="GO:0007186">
    <property type="term" value="P:G protein-coupled receptor signaling pathway"/>
    <property type="evidence" value="ECO:0007669"/>
    <property type="project" value="InterPro"/>
</dbReference>
<evidence type="ECO:0000256" key="7">
    <source>
        <dbReference type="ARBA" id="ARBA00023139"/>
    </source>
</evidence>
<dbReference type="GO" id="GO:0005834">
    <property type="term" value="C:heterotrimeric G-protein complex"/>
    <property type="evidence" value="ECO:0007669"/>
    <property type="project" value="TreeGrafter"/>
</dbReference>
<dbReference type="EMBL" id="JAIXMP010000001">
    <property type="protein sequence ID" value="KAI9278816.1"/>
    <property type="molecule type" value="Genomic_DNA"/>
</dbReference>
<keyword evidence="6" id="KW-0472">Membrane</keyword>
<comment type="similarity">
    <text evidence="2">Belongs to the G protein gamma family.</text>
</comment>
<gene>
    <name evidence="12" type="ORF">BDA99DRAFT_455783</name>
</gene>
<evidence type="ECO:0000259" key="11">
    <source>
        <dbReference type="PROSITE" id="PS50058"/>
    </source>
</evidence>
<proteinExistence type="inferred from homology"/>
<dbReference type="SMART" id="SM01224">
    <property type="entry name" value="G_gamma"/>
    <property type="match status" value="1"/>
</dbReference>
<dbReference type="GO" id="GO:0031681">
    <property type="term" value="F:G-protein beta-subunit binding"/>
    <property type="evidence" value="ECO:0007669"/>
    <property type="project" value="InterPro"/>
</dbReference>
<evidence type="ECO:0000256" key="6">
    <source>
        <dbReference type="ARBA" id="ARBA00023136"/>
    </source>
</evidence>
<dbReference type="PANTHER" id="PTHR28189:SF1">
    <property type="entry name" value="GUANINE NUCLEOTIDE-BINDING PROTEIN SUBUNIT GAMMA"/>
    <property type="match status" value="1"/>
</dbReference>
<protein>
    <recommendedName>
        <fullName evidence="4">Guanine nucleotide-binding protein subunit gamma</fullName>
    </recommendedName>
</protein>
<dbReference type="InterPro" id="IPR036284">
    <property type="entry name" value="GGL_sf"/>
</dbReference>
<evidence type="ECO:0000256" key="9">
    <source>
        <dbReference type="ARBA" id="ARBA00023288"/>
    </source>
</evidence>
<dbReference type="Pfam" id="PF00631">
    <property type="entry name" value="G-gamma"/>
    <property type="match status" value="1"/>
</dbReference>
<dbReference type="Proteomes" id="UP001209540">
    <property type="component" value="Unassembled WGS sequence"/>
</dbReference>
<dbReference type="GO" id="GO:0000750">
    <property type="term" value="P:pheromone-dependent signal transduction involved in conjugation with cellular fusion"/>
    <property type="evidence" value="ECO:0007669"/>
    <property type="project" value="InterPro"/>
</dbReference>
<evidence type="ECO:0000256" key="5">
    <source>
        <dbReference type="ARBA" id="ARBA00022481"/>
    </source>
</evidence>
<comment type="subcellular location">
    <subcellularLocation>
        <location evidence="1">Membrane</location>
        <topology evidence="1">Peripheral membrane protein</topology>
    </subcellularLocation>
</comment>
<dbReference type="PANTHER" id="PTHR28189">
    <property type="entry name" value="GUANINE NUCLEOTIDE-BINDING PROTEIN SUBUNIT GAMMA"/>
    <property type="match status" value="1"/>
</dbReference>
<keyword evidence="5" id="KW-0488">Methylation</keyword>
<keyword evidence="9" id="KW-0449">Lipoprotein</keyword>
<organism evidence="12 13">
    <name type="scientific">Phascolomyces articulosus</name>
    <dbReference type="NCBI Taxonomy" id="60185"/>
    <lineage>
        <taxon>Eukaryota</taxon>
        <taxon>Fungi</taxon>
        <taxon>Fungi incertae sedis</taxon>
        <taxon>Mucoromycota</taxon>
        <taxon>Mucoromycotina</taxon>
        <taxon>Mucoromycetes</taxon>
        <taxon>Mucorales</taxon>
        <taxon>Lichtheimiaceae</taxon>
        <taxon>Phascolomyces</taxon>
    </lineage>
</organism>
<keyword evidence="8" id="KW-0807">Transducer</keyword>
<evidence type="ECO:0000256" key="4">
    <source>
        <dbReference type="ARBA" id="ARBA00016111"/>
    </source>
</evidence>
<comment type="subunit">
    <text evidence="3">G proteins are composed of 3 units, alpha, beta and gamma.</text>
</comment>
<dbReference type="InterPro" id="IPR041848">
    <property type="entry name" value="Ste18_fungal"/>
</dbReference>
<dbReference type="FunFam" id="4.10.260.10:FF:000003">
    <property type="entry name" value="G-protein complex gamma subunit Ste18/GpgA"/>
    <property type="match status" value="1"/>
</dbReference>
<keyword evidence="10" id="KW-0636">Prenylation</keyword>
<keyword evidence="13" id="KW-1185">Reference proteome</keyword>
<evidence type="ECO:0000256" key="1">
    <source>
        <dbReference type="ARBA" id="ARBA00004170"/>
    </source>
</evidence>
<dbReference type="SUPFAM" id="SSF48670">
    <property type="entry name" value="Transducin (heterotrimeric G protein), gamma chain"/>
    <property type="match status" value="1"/>
</dbReference>
<sequence>MKVKRTHHHLSESKLKRINDYSQRLKEQLDMPRIPVSTASESLIGYCNTTHDPLVPSVWGEVDRQDDPFAPIGNKFLCCHIM</sequence>
<dbReference type="AlphaFoldDB" id="A0AAD5KCQ0"/>
<keyword evidence="7" id="KW-0564">Palmitate</keyword>
<evidence type="ECO:0000256" key="2">
    <source>
        <dbReference type="ARBA" id="ARBA00007431"/>
    </source>
</evidence>
<reference evidence="12" key="2">
    <citation type="submission" date="2023-02" db="EMBL/GenBank/DDBJ databases">
        <authorList>
            <consortium name="DOE Joint Genome Institute"/>
            <person name="Mondo S.J."/>
            <person name="Chang Y."/>
            <person name="Wang Y."/>
            <person name="Ahrendt S."/>
            <person name="Andreopoulos W."/>
            <person name="Barry K."/>
            <person name="Beard J."/>
            <person name="Benny G.L."/>
            <person name="Blankenship S."/>
            <person name="Bonito G."/>
            <person name="Cuomo C."/>
            <person name="Desiro A."/>
            <person name="Gervers K.A."/>
            <person name="Hundley H."/>
            <person name="Kuo A."/>
            <person name="LaButti K."/>
            <person name="Lang B.F."/>
            <person name="Lipzen A."/>
            <person name="O'Donnell K."/>
            <person name="Pangilinan J."/>
            <person name="Reynolds N."/>
            <person name="Sandor L."/>
            <person name="Smith M.W."/>
            <person name="Tsang A."/>
            <person name="Grigoriev I.V."/>
            <person name="Stajich J.E."/>
            <person name="Spatafora J.W."/>
        </authorList>
    </citation>
    <scope>NUCLEOTIDE SEQUENCE</scope>
    <source>
        <strain evidence="12">RSA 2281</strain>
    </source>
</reference>
<evidence type="ECO:0000256" key="10">
    <source>
        <dbReference type="ARBA" id="ARBA00023289"/>
    </source>
</evidence>
<feature type="domain" description="G protein gamma" evidence="11">
    <location>
        <begin position="11"/>
        <end position="82"/>
    </location>
</feature>
<evidence type="ECO:0000313" key="12">
    <source>
        <dbReference type="EMBL" id="KAI9278816.1"/>
    </source>
</evidence>
<name>A0AAD5KCQ0_9FUNG</name>
<evidence type="ECO:0000256" key="8">
    <source>
        <dbReference type="ARBA" id="ARBA00023224"/>
    </source>
</evidence>
<dbReference type="PROSITE" id="PS50058">
    <property type="entry name" value="G_PROTEIN_GAMMA"/>
    <property type="match status" value="1"/>
</dbReference>